<proteinExistence type="predicted"/>
<gene>
    <name evidence="2" type="ORF">GWK47_001450</name>
</gene>
<accession>A0A8J4XU16</accession>
<dbReference type="Proteomes" id="UP000770661">
    <property type="component" value="Unassembled WGS sequence"/>
</dbReference>
<comment type="caution">
    <text evidence="2">The sequence shown here is derived from an EMBL/GenBank/DDBJ whole genome shotgun (WGS) entry which is preliminary data.</text>
</comment>
<evidence type="ECO:0000313" key="3">
    <source>
        <dbReference type="Proteomes" id="UP000770661"/>
    </source>
</evidence>
<feature type="compositionally biased region" description="Basic residues" evidence="1">
    <location>
        <begin position="80"/>
        <end position="91"/>
    </location>
</feature>
<dbReference type="EMBL" id="JACEEZ010020250">
    <property type="protein sequence ID" value="KAG0714773.1"/>
    <property type="molecule type" value="Genomic_DNA"/>
</dbReference>
<reference evidence="2" key="1">
    <citation type="submission" date="2020-07" db="EMBL/GenBank/DDBJ databases">
        <title>The High-quality genome of the commercially important snow crab, Chionoecetes opilio.</title>
        <authorList>
            <person name="Jeong J.-H."/>
            <person name="Ryu S."/>
        </authorList>
    </citation>
    <scope>NUCLEOTIDE SEQUENCE</scope>
    <source>
        <strain evidence="2">MADBK_172401_WGS</strain>
        <tissue evidence="2">Digestive gland</tissue>
    </source>
</reference>
<sequence length="276" mass="30445">MSPRPVERDHHHVLLPKHQAGYPRHHHMGWRGYLAQHNVIKSDRDADFVLRPQDISSESDSDSDNEAGVRTGRRREAKDYRRHAKRARRPPSRSPATSTDAAFPVAAPSTSADPAVTTPAAVPAVTTPAAGPSADPQATNSDDPDDPPAATPAATRGRRRRRDCAGRDDEDLLVKFNHATMTSRQGYVWKTRPQVVAATRTAARKYYGPFTPGPTQEAAQAKTLQECFCLFINDELVAQVVQWTNQKIDEIAAKFTRKTATIQRTTATEIRALLGV</sequence>
<evidence type="ECO:0000313" key="2">
    <source>
        <dbReference type="EMBL" id="KAG0714773.1"/>
    </source>
</evidence>
<organism evidence="2 3">
    <name type="scientific">Chionoecetes opilio</name>
    <name type="common">Atlantic snow crab</name>
    <name type="synonym">Cancer opilio</name>
    <dbReference type="NCBI Taxonomy" id="41210"/>
    <lineage>
        <taxon>Eukaryota</taxon>
        <taxon>Metazoa</taxon>
        <taxon>Ecdysozoa</taxon>
        <taxon>Arthropoda</taxon>
        <taxon>Crustacea</taxon>
        <taxon>Multicrustacea</taxon>
        <taxon>Malacostraca</taxon>
        <taxon>Eumalacostraca</taxon>
        <taxon>Eucarida</taxon>
        <taxon>Decapoda</taxon>
        <taxon>Pleocyemata</taxon>
        <taxon>Brachyura</taxon>
        <taxon>Eubrachyura</taxon>
        <taxon>Majoidea</taxon>
        <taxon>Majidae</taxon>
        <taxon>Chionoecetes</taxon>
    </lineage>
</organism>
<feature type="compositionally biased region" description="Low complexity" evidence="1">
    <location>
        <begin position="94"/>
        <end position="134"/>
    </location>
</feature>
<dbReference type="OrthoDB" id="6770266at2759"/>
<protein>
    <submittedName>
        <fullName evidence="2">Uncharacterized protein</fullName>
    </submittedName>
</protein>
<name>A0A8J4XU16_CHIOP</name>
<dbReference type="AlphaFoldDB" id="A0A8J4XU16"/>
<evidence type="ECO:0000256" key="1">
    <source>
        <dbReference type="SAM" id="MobiDB-lite"/>
    </source>
</evidence>
<keyword evidence="3" id="KW-1185">Reference proteome</keyword>
<feature type="region of interest" description="Disordered" evidence="1">
    <location>
        <begin position="52"/>
        <end position="164"/>
    </location>
</feature>